<dbReference type="PANTHER" id="PTHR33498">
    <property type="entry name" value="TRANSPOSASE FOR INSERTION SEQUENCE ELEMENT IS1557"/>
    <property type="match status" value="1"/>
</dbReference>
<comment type="caution">
    <text evidence="2">The sequence shown here is derived from an EMBL/GenBank/DDBJ whole genome shotgun (WGS) entry which is preliminary data.</text>
</comment>
<dbReference type="OrthoDB" id="3255666at2"/>
<dbReference type="RefSeq" id="WP_146839150.1">
    <property type="nucleotide sequence ID" value="NZ_BJVQ01000047.1"/>
</dbReference>
<protein>
    <submittedName>
        <fullName evidence="2">Transposase</fullName>
    </submittedName>
</protein>
<dbReference type="EMBL" id="JACHDN010000001">
    <property type="protein sequence ID" value="MBB5473892.1"/>
    <property type="molecule type" value="Genomic_DNA"/>
</dbReference>
<dbReference type="Proteomes" id="UP000564629">
    <property type="component" value="Unassembled WGS sequence"/>
</dbReference>
<dbReference type="Pfam" id="PF01610">
    <property type="entry name" value="DDE_Tnp_ISL3"/>
    <property type="match status" value="1"/>
</dbReference>
<feature type="domain" description="Transposase IS204/IS1001/IS1096/IS1165 DDE" evidence="1">
    <location>
        <begin position="169"/>
        <end position="424"/>
    </location>
</feature>
<reference evidence="2 3" key="1">
    <citation type="submission" date="2020-08" db="EMBL/GenBank/DDBJ databases">
        <title>Sequencing the genomes of 1000 actinobacteria strains.</title>
        <authorList>
            <person name="Klenk H.-P."/>
        </authorList>
    </citation>
    <scope>NUCLEOTIDE SEQUENCE [LARGE SCALE GENOMIC DNA]</scope>
    <source>
        <strain evidence="2 3">DSM 9581</strain>
    </source>
</reference>
<dbReference type="InterPro" id="IPR002560">
    <property type="entry name" value="Transposase_DDE"/>
</dbReference>
<gene>
    <name evidence="2" type="ORF">HNR08_002628</name>
</gene>
<name>A0A7W8SGU0_9CELL</name>
<evidence type="ECO:0000259" key="1">
    <source>
        <dbReference type="Pfam" id="PF01610"/>
    </source>
</evidence>
<dbReference type="NCBIfam" id="NF033550">
    <property type="entry name" value="transpos_ISL3"/>
    <property type="match status" value="1"/>
</dbReference>
<dbReference type="PANTHER" id="PTHR33498:SF1">
    <property type="entry name" value="TRANSPOSASE FOR INSERTION SEQUENCE ELEMENT IS1557"/>
    <property type="match status" value="1"/>
</dbReference>
<evidence type="ECO:0000313" key="3">
    <source>
        <dbReference type="Proteomes" id="UP000564629"/>
    </source>
</evidence>
<sequence length="440" mass="49177">MCPDAGFDTADLTTFCRLDELGLVVTGQRLEPDRAVLACRVVEPLESDERWCRRCGCEGVARDTVTRRLAHEPFGWRPTTLMITIRRYSCTGCTHVWRQDTTAAAEPRAKLSRRALRWALEAIVVQHLTVARIAEGLGVAWNTANNAVLAEGRRVLINDPSRFDGVTVLGVDEHVWRHTRRGDKYVTVIIDLTPIRDGTGPARLLDMVEGRSKAAFKTWLAERPAAWRDGVEVVAMDGFTGFKTATSEELPEATAVMDPFHVVRLAGDALDRCRRRVQQIIHGHRGRKDDPLYRARRMLHTGAGLLTDKQCERLHELFAPDAHVEVEATWGVYQRMIAAYREPDRAKGRELMAKLIDSLSHGVPATLAEVITLGRTLKKRADDVLAYFDRPGTSNGPTEAINGRLEHVRGSALGFRNLTNYIARCLLETGGFRPQLHPGL</sequence>
<dbReference type="AlphaFoldDB" id="A0A7W8SGU0"/>
<evidence type="ECO:0000313" key="2">
    <source>
        <dbReference type="EMBL" id="MBB5473892.1"/>
    </source>
</evidence>
<organism evidence="2 3">
    <name type="scientific">Cellulomonas hominis</name>
    <dbReference type="NCBI Taxonomy" id="156981"/>
    <lineage>
        <taxon>Bacteria</taxon>
        <taxon>Bacillati</taxon>
        <taxon>Actinomycetota</taxon>
        <taxon>Actinomycetes</taxon>
        <taxon>Micrococcales</taxon>
        <taxon>Cellulomonadaceae</taxon>
        <taxon>Cellulomonas</taxon>
    </lineage>
</organism>
<proteinExistence type="predicted"/>
<accession>A0A7W8SGU0</accession>
<dbReference type="InterPro" id="IPR047951">
    <property type="entry name" value="Transpos_ISL3"/>
</dbReference>